<reference evidence="1 4" key="2">
    <citation type="submission" date="2018-11" db="EMBL/GenBank/DDBJ databases">
        <title>Proposal to divide the Flavobacteriaceae and reorganize its genera based on Amino Acid Identity values calculated from whole genome sequences.</title>
        <authorList>
            <person name="Nicholson A.C."/>
            <person name="Gulvik C.A."/>
            <person name="Whitney A.M."/>
            <person name="Humrighouse B.W."/>
            <person name="Bell M."/>
            <person name="Holmes B."/>
            <person name="Steigerwalt A.G."/>
            <person name="Villarma A."/>
            <person name="Sheth M."/>
            <person name="Batra D."/>
            <person name="Pryor J."/>
            <person name="Bernardet J.-F."/>
            <person name="Hugo C."/>
            <person name="Kampfer P."/>
            <person name="Newman J."/>
            <person name="McQuiston J.R."/>
        </authorList>
    </citation>
    <scope>NUCLEOTIDE SEQUENCE [LARGE SCALE GENOMIC DNA]</scope>
    <source>
        <strain evidence="1 4">DSM 16927</strain>
    </source>
</reference>
<dbReference type="EMBL" id="CP033926">
    <property type="protein sequence ID" value="AZB01110.1"/>
    <property type="molecule type" value="Genomic_DNA"/>
</dbReference>
<dbReference type="EMBL" id="FTNZ01000003">
    <property type="protein sequence ID" value="SIS33916.1"/>
    <property type="molecule type" value="Genomic_DNA"/>
</dbReference>
<reference evidence="2 3" key="1">
    <citation type="submission" date="2017-01" db="EMBL/GenBank/DDBJ databases">
        <authorList>
            <person name="Mah S.A."/>
            <person name="Swanson W.J."/>
            <person name="Moy G.W."/>
            <person name="Vacquier V.D."/>
        </authorList>
    </citation>
    <scope>NUCLEOTIDE SEQUENCE [LARGE SCALE GENOMIC DNA]</scope>
    <source>
        <strain evidence="2 3">DSM 16927</strain>
    </source>
</reference>
<protein>
    <recommendedName>
        <fullName evidence="5">6-phosphogluconate dehydrogenase</fullName>
    </recommendedName>
</protein>
<organism evidence="2 3">
    <name type="scientific">Chryseobacterium joostei</name>
    <dbReference type="NCBI Taxonomy" id="112234"/>
    <lineage>
        <taxon>Bacteria</taxon>
        <taxon>Pseudomonadati</taxon>
        <taxon>Bacteroidota</taxon>
        <taxon>Flavobacteriia</taxon>
        <taxon>Flavobacteriales</taxon>
        <taxon>Weeksellaceae</taxon>
        <taxon>Chryseobacterium group</taxon>
        <taxon>Chryseobacterium</taxon>
    </lineage>
</organism>
<dbReference type="Proteomes" id="UP000279541">
    <property type="component" value="Chromosome"/>
</dbReference>
<dbReference type="AlphaFoldDB" id="A0A1N7I9Y7"/>
<dbReference type="OrthoDB" id="1255836at2"/>
<evidence type="ECO:0000313" key="1">
    <source>
        <dbReference type="EMBL" id="AZB01110.1"/>
    </source>
</evidence>
<dbReference type="STRING" id="112234.SAMN05421768_103484"/>
<accession>A0A1N7I9Y7</accession>
<dbReference type="KEGG" id="cjt:EG359_16455"/>
<sequence>MYRNIKLLLFLASILCLIGLFIYNSNPNQKWIIHNIKYSFQGIIIEKVEVRKGVLSHAKIKIGQKDTLIFLNKVEMVSIGDSIKKFTNNPFYYYKHNGLWHKQVFEIISQDLQNSKNFPKDWKNKCDGEWKEACL</sequence>
<keyword evidence="4" id="KW-1185">Reference proteome</keyword>
<proteinExistence type="predicted"/>
<evidence type="ECO:0000313" key="2">
    <source>
        <dbReference type="EMBL" id="SIS33916.1"/>
    </source>
</evidence>
<gene>
    <name evidence="1" type="ORF">EG359_16455</name>
    <name evidence="2" type="ORF">SAMN05421768_103484</name>
</gene>
<evidence type="ECO:0008006" key="5">
    <source>
        <dbReference type="Google" id="ProtNLM"/>
    </source>
</evidence>
<dbReference type="Proteomes" id="UP000186106">
    <property type="component" value="Unassembled WGS sequence"/>
</dbReference>
<dbReference type="RefSeq" id="WP_076353204.1">
    <property type="nucleotide sequence ID" value="NZ_CP033926.1"/>
</dbReference>
<evidence type="ECO:0000313" key="3">
    <source>
        <dbReference type="Proteomes" id="UP000186106"/>
    </source>
</evidence>
<evidence type="ECO:0000313" key="4">
    <source>
        <dbReference type="Proteomes" id="UP000279541"/>
    </source>
</evidence>
<name>A0A1N7I9Y7_9FLAO</name>